<gene>
    <name evidence="9" type="ORF">CRI88_12010</name>
</gene>
<dbReference type="AlphaFoldDB" id="A0A2I0UZG0"/>
<feature type="domain" description="HTH gntR-type" evidence="8">
    <location>
        <begin position="12"/>
        <end position="80"/>
    </location>
</feature>
<comment type="cofactor">
    <cofactor evidence="1">
        <name>pyridoxal 5'-phosphate</name>
        <dbReference type="ChEBI" id="CHEBI:597326"/>
    </cofactor>
</comment>
<dbReference type="Pfam" id="PF00392">
    <property type="entry name" value="GntR"/>
    <property type="match status" value="1"/>
</dbReference>
<evidence type="ECO:0000256" key="7">
    <source>
        <dbReference type="ARBA" id="ARBA00023163"/>
    </source>
</evidence>
<protein>
    <submittedName>
        <fullName evidence="9">GntR family transcriptional regulator</fullName>
    </submittedName>
</protein>
<dbReference type="GO" id="GO:0003677">
    <property type="term" value="F:DNA binding"/>
    <property type="evidence" value="ECO:0007669"/>
    <property type="project" value="UniProtKB-KW"/>
</dbReference>
<evidence type="ECO:0000256" key="3">
    <source>
        <dbReference type="ARBA" id="ARBA00022576"/>
    </source>
</evidence>
<dbReference type="Pfam" id="PF00155">
    <property type="entry name" value="Aminotran_1_2"/>
    <property type="match status" value="1"/>
</dbReference>
<dbReference type="Gene3D" id="1.10.10.10">
    <property type="entry name" value="Winged helix-like DNA-binding domain superfamily/Winged helix DNA-binding domain"/>
    <property type="match status" value="1"/>
</dbReference>
<comment type="caution">
    <text evidence="9">The sequence shown here is derived from an EMBL/GenBank/DDBJ whole genome shotgun (WGS) entry which is preliminary data.</text>
</comment>
<accession>A0A2I0UZG0</accession>
<dbReference type="PANTHER" id="PTHR46577:SF1">
    <property type="entry name" value="HTH-TYPE TRANSCRIPTIONAL REGULATORY PROTEIN GABR"/>
    <property type="match status" value="1"/>
</dbReference>
<dbReference type="PRINTS" id="PR00035">
    <property type="entry name" value="HTHGNTR"/>
</dbReference>
<dbReference type="InterPro" id="IPR015421">
    <property type="entry name" value="PyrdxlP-dep_Trfase_major"/>
</dbReference>
<dbReference type="GO" id="GO:0030170">
    <property type="term" value="F:pyridoxal phosphate binding"/>
    <property type="evidence" value="ECO:0007669"/>
    <property type="project" value="InterPro"/>
</dbReference>
<reference evidence="9 10" key="1">
    <citation type="submission" date="2017-10" db="EMBL/GenBank/DDBJ databases">
        <title>Draft genome of Lysinibacillus fusiformis strain Juneja, a laboratory-derived pathogen of Drosophila melanogaster.</title>
        <authorList>
            <person name="Smith B.R."/>
            <person name="Unckless R.L."/>
        </authorList>
    </citation>
    <scope>NUCLEOTIDE SEQUENCE [LARGE SCALE GENOMIC DNA]</scope>
    <source>
        <strain evidence="9 10">Juneja</strain>
    </source>
</reference>
<dbReference type="Gene3D" id="3.40.640.10">
    <property type="entry name" value="Type I PLP-dependent aspartate aminotransferase-like (Major domain)"/>
    <property type="match status" value="1"/>
</dbReference>
<dbReference type="CDD" id="cd07377">
    <property type="entry name" value="WHTH_GntR"/>
    <property type="match status" value="1"/>
</dbReference>
<dbReference type="RefSeq" id="WP_101966657.1">
    <property type="nucleotide sequence ID" value="NZ_PDFK01000003.1"/>
</dbReference>
<keyword evidence="4" id="KW-0663">Pyridoxal phosphate</keyword>
<evidence type="ECO:0000313" key="9">
    <source>
        <dbReference type="EMBL" id="PKU51430.1"/>
    </source>
</evidence>
<name>A0A2I0UZG0_9BACI</name>
<evidence type="ECO:0000256" key="4">
    <source>
        <dbReference type="ARBA" id="ARBA00022898"/>
    </source>
</evidence>
<dbReference type="SUPFAM" id="SSF46785">
    <property type="entry name" value="Winged helix' DNA-binding domain"/>
    <property type="match status" value="1"/>
</dbReference>
<dbReference type="PANTHER" id="PTHR46577">
    <property type="entry name" value="HTH-TYPE TRANSCRIPTIONAL REGULATORY PROTEIN GABR"/>
    <property type="match status" value="1"/>
</dbReference>
<dbReference type="EMBL" id="PDFK01000003">
    <property type="protein sequence ID" value="PKU51430.1"/>
    <property type="molecule type" value="Genomic_DNA"/>
</dbReference>
<keyword evidence="7" id="KW-0804">Transcription</keyword>
<dbReference type="CDD" id="cd00609">
    <property type="entry name" value="AAT_like"/>
    <property type="match status" value="1"/>
</dbReference>
<dbReference type="InterPro" id="IPR015424">
    <property type="entry name" value="PyrdxlP-dep_Trfase"/>
</dbReference>
<dbReference type="SUPFAM" id="SSF53383">
    <property type="entry name" value="PLP-dependent transferases"/>
    <property type="match status" value="1"/>
</dbReference>
<dbReference type="InterPro" id="IPR000524">
    <property type="entry name" value="Tscrpt_reg_HTH_GntR"/>
</dbReference>
<organism evidence="9 10">
    <name type="scientific">Lysinibacillus fusiformis</name>
    <dbReference type="NCBI Taxonomy" id="28031"/>
    <lineage>
        <taxon>Bacteria</taxon>
        <taxon>Bacillati</taxon>
        <taxon>Bacillota</taxon>
        <taxon>Bacilli</taxon>
        <taxon>Bacillales</taxon>
        <taxon>Bacillaceae</taxon>
        <taxon>Lysinibacillus</taxon>
    </lineage>
</organism>
<sequence length="471" mass="54199">MLEMTPNLHNEEPLYLQLYSYIKAEIQNGNILAQTKLPSQRSLAKHLQISRNTVDAAYQQLLAEGYVISKEREGLYVVELERGYFQTSSNHFEPQLATPQEQQLPSIRYNFNYGDINLKDFPYKIWRTLTLQSLNEEQAHLLLYGDPQGELELRNYIASYLYEARGVQCQGDQIVIGAGLQFLMGIVCHLIGRNELFAMEDPGYYRVRYLFKDHGIKVKPIPLDEHGIHISQLRNSRVKAVYVTPSHQFPIGTVMPISRRLALLEWAKDENAYIIEDDYDGEFRYAGKPIPALQGLDSNDRVIYMGTFSKSLIPSIKLSYMVLPRELTLLFNNNNYYVQTVSRLHQHTLQLFMESGHWERHLNKTRNGYKRRYEALLKSIHQILGDNVKIHGASSGLHILLEPNNKMSEEELIETAKRVGVKVYPTSIFYANPSVIQHAKVLLGFANLGVEEIDKGIKLLKHAWFDSPSML</sequence>
<evidence type="ECO:0000313" key="10">
    <source>
        <dbReference type="Proteomes" id="UP000234956"/>
    </source>
</evidence>
<dbReference type="InterPro" id="IPR004839">
    <property type="entry name" value="Aminotransferase_I/II_large"/>
</dbReference>
<evidence type="ECO:0000256" key="6">
    <source>
        <dbReference type="ARBA" id="ARBA00023125"/>
    </source>
</evidence>
<evidence type="ECO:0000256" key="1">
    <source>
        <dbReference type="ARBA" id="ARBA00001933"/>
    </source>
</evidence>
<keyword evidence="3" id="KW-0808">Transferase</keyword>
<dbReference type="InterPro" id="IPR036390">
    <property type="entry name" value="WH_DNA-bd_sf"/>
</dbReference>
<keyword evidence="5" id="KW-0805">Transcription regulation</keyword>
<dbReference type="PROSITE" id="PS50949">
    <property type="entry name" value="HTH_GNTR"/>
    <property type="match status" value="1"/>
</dbReference>
<comment type="similarity">
    <text evidence="2">In the C-terminal section; belongs to the class-I pyridoxal-phosphate-dependent aminotransferase family.</text>
</comment>
<evidence type="ECO:0000259" key="8">
    <source>
        <dbReference type="PROSITE" id="PS50949"/>
    </source>
</evidence>
<dbReference type="GO" id="GO:0008483">
    <property type="term" value="F:transaminase activity"/>
    <property type="evidence" value="ECO:0007669"/>
    <property type="project" value="UniProtKB-KW"/>
</dbReference>
<keyword evidence="6" id="KW-0238">DNA-binding</keyword>
<evidence type="ECO:0000256" key="2">
    <source>
        <dbReference type="ARBA" id="ARBA00005384"/>
    </source>
</evidence>
<proteinExistence type="inferred from homology"/>
<keyword evidence="3" id="KW-0032">Aminotransferase</keyword>
<dbReference type="InterPro" id="IPR036388">
    <property type="entry name" value="WH-like_DNA-bd_sf"/>
</dbReference>
<dbReference type="InterPro" id="IPR051446">
    <property type="entry name" value="HTH_trans_reg/aminotransferase"/>
</dbReference>
<dbReference type="Proteomes" id="UP000234956">
    <property type="component" value="Unassembled WGS sequence"/>
</dbReference>
<dbReference type="SMART" id="SM00345">
    <property type="entry name" value="HTH_GNTR"/>
    <property type="match status" value="1"/>
</dbReference>
<dbReference type="GO" id="GO:0003700">
    <property type="term" value="F:DNA-binding transcription factor activity"/>
    <property type="evidence" value="ECO:0007669"/>
    <property type="project" value="InterPro"/>
</dbReference>
<evidence type="ECO:0000256" key="5">
    <source>
        <dbReference type="ARBA" id="ARBA00023015"/>
    </source>
</evidence>